<evidence type="ECO:0000313" key="4">
    <source>
        <dbReference type="Proteomes" id="UP000027195"/>
    </source>
</evidence>
<dbReference type="EMBL" id="KL198079">
    <property type="protein sequence ID" value="KDQ09349.1"/>
    <property type="molecule type" value="Genomic_DNA"/>
</dbReference>
<dbReference type="OrthoDB" id="3256413at2759"/>
<dbReference type="InterPro" id="IPR001810">
    <property type="entry name" value="F-box_dom"/>
</dbReference>
<dbReference type="STRING" id="930990.A0A067M1E4"/>
<organism evidence="3 4">
    <name type="scientific">Botryobasidium botryosum (strain FD-172 SS1)</name>
    <dbReference type="NCBI Taxonomy" id="930990"/>
    <lineage>
        <taxon>Eukaryota</taxon>
        <taxon>Fungi</taxon>
        <taxon>Dikarya</taxon>
        <taxon>Basidiomycota</taxon>
        <taxon>Agaricomycotina</taxon>
        <taxon>Agaricomycetes</taxon>
        <taxon>Cantharellales</taxon>
        <taxon>Botryobasidiaceae</taxon>
        <taxon>Botryobasidium</taxon>
    </lineage>
</organism>
<dbReference type="AlphaFoldDB" id="A0A067M1E4"/>
<keyword evidence="4" id="KW-1185">Reference proteome</keyword>
<gene>
    <name evidence="3" type="ORF">BOTBODRAFT_179059</name>
</gene>
<evidence type="ECO:0000256" key="1">
    <source>
        <dbReference type="SAM" id="MobiDB-lite"/>
    </source>
</evidence>
<evidence type="ECO:0000313" key="3">
    <source>
        <dbReference type="EMBL" id="KDQ09349.1"/>
    </source>
</evidence>
<feature type="compositionally biased region" description="Acidic residues" evidence="1">
    <location>
        <begin position="525"/>
        <end position="535"/>
    </location>
</feature>
<feature type="domain" description="F-box" evidence="2">
    <location>
        <begin position="6"/>
        <end position="59"/>
    </location>
</feature>
<dbReference type="InParanoid" id="A0A067M1E4"/>
<sequence length="657" mass="73089">MAATAPASLLSLPAELIIKVARELDFITILRCMTASLASQVVCKLLYNLITSTTSIRYIVELGALGYVDGPPGDVPTSQRLIRLLKHGKAWRNLSWMRSHEYSTPISDHFSLYDLSGGIFARGSRTKISFFELPSHIKETDGREFKLSFEFALGDLSIDPQQDLLVLVEPRVLSSHLDRNPPFRVHLRSLSTNMPHPLASVPILQERVTPFVAADYTFFIQIMGDAIGLFVNEFDHPSLLVVWNWTTGFTKLRMQFPGLTAPHTFSFLSPTMIALPRFDEHMPGQPVRISKIDIYTMHSDSSHPSYPEPIRVASFLLPPIKSSCRVIQFRSRSDPSPGPPPHTSTVSQAQAVQVPFHISPQDRIFCFHMLLQYGDAATWPLSVFSLAVFTHGSTLLAYDKFLSPDLPEDHPRSISWEDWGPSNTRCLQGLYHLGMNECYVYGNRVVYGEVPEAVTQRCRTVRVLDFTPHAARRSALAASEDGEEEDIVGVVESGAHAQNVEGVGSSSAGTSQSVEVPTAITTTATEEEEEEEEEEDGVHLQLEGLINAAEAYADHGFVNEGLNTFVDQILDGLEWETDSEDDEDTAWETEKPTLTVANVLSPSTIRNNTIFVDDVRSSLPYRAITKSVPHRSFSGVMLDDERIICLSSDGVFWVHTL</sequence>
<evidence type="ECO:0000259" key="2">
    <source>
        <dbReference type="PROSITE" id="PS50181"/>
    </source>
</evidence>
<dbReference type="Proteomes" id="UP000027195">
    <property type="component" value="Unassembled WGS sequence"/>
</dbReference>
<name>A0A067M1E4_BOTB1</name>
<protein>
    <recommendedName>
        <fullName evidence="2">F-box domain-containing protein</fullName>
    </recommendedName>
</protein>
<proteinExistence type="predicted"/>
<accession>A0A067M1E4</accession>
<feature type="region of interest" description="Disordered" evidence="1">
    <location>
        <begin position="500"/>
        <end position="535"/>
    </location>
</feature>
<reference evidence="4" key="1">
    <citation type="journal article" date="2014" name="Proc. Natl. Acad. Sci. U.S.A.">
        <title>Extensive sampling of basidiomycete genomes demonstrates inadequacy of the white-rot/brown-rot paradigm for wood decay fungi.</title>
        <authorList>
            <person name="Riley R."/>
            <person name="Salamov A.A."/>
            <person name="Brown D.W."/>
            <person name="Nagy L.G."/>
            <person name="Floudas D."/>
            <person name="Held B.W."/>
            <person name="Levasseur A."/>
            <person name="Lombard V."/>
            <person name="Morin E."/>
            <person name="Otillar R."/>
            <person name="Lindquist E.A."/>
            <person name="Sun H."/>
            <person name="LaButti K.M."/>
            <person name="Schmutz J."/>
            <person name="Jabbour D."/>
            <person name="Luo H."/>
            <person name="Baker S.E."/>
            <person name="Pisabarro A.G."/>
            <person name="Walton J.D."/>
            <person name="Blanchette R.A."/>
            <person name="Henrissat B."/>
            <person name="Martin F."/>
            <person name="Cullen D."/>
            <person name="Hibbett D.S."/>
            <person name="Grigoriev I.V."/>
        </authorList>
    </citation>
    <scope>NUCLEOTIDE SEQUENCE [LARGE SCALE GENOMIC DNA]</scope>
    <source>
        <strain evidence="4">FD-172 SS1</strain>
    </source>
</reference>
<dbReference type="HOGENOM" id="CLU_007279_2_0_1"/>
<dbReference type="PROSITE" id="PS50181">
    <property type="entry name" value="FBOX"/>
    <property type="match status" value="1"/>
</dbReference>
<feature type="compositionally biased region" description="Polar residues" evidence="1">
    <location>
        <begin position="504"/>
        <end position="524"/>
    </location>
</feature>